<dbReference type="EMBL" id="JAEHNZ010000003">
    <property type="protein sequence ID" value="MBK0396701.1"/>
    <property type="molecule type" value="Genomic_DNA"/>
</dbReference>
<dbReference type="RefSeq" id="WP_200522779.1">
    <property type="nucleotide sequence ID" value="NZ_JAEHNZ010000003.1"/>
</dbReference>
<evidence type="ECO:0000313" key="2">
    <source>
        <dbReference type="Proteomes" id="UP000614058"/>
    </source>
</evidence>
<sequence length="348" mass="41595">MNTKPKIILAMPADVEIYRLVERNLAHYGFEVIYLNLARQSGKFRYPSLWMRLKAKFHKIILRDKNRFKEQLKQQVFKANFLNYIRDIGKVDYALFIRADLYDQDTIEAVKNNVQKSMVAYQWDGMERFPAIWQRTEFFDRFFVFDTADWQNTPHFLPTTNFYFDCLAFPPNEPQYDCYFVGAHSAERVAMITHFVNFAEQNGLKLDFSIAPTSHQEKEQFREHYPSPSIKLLAIGKTFLENLTALQDSRMVLDFLNPIHNGLSFRPFEAMIYRKKLITTNPKIKLYDFYRPENIFVWDGMHFDDMLEWMQQPYQPLPDDIVQKYSFGNWIHYMLDIEPHQKITLPKP</sequence>
<evidence type="ECO:0008006" key="3">
    <source>
        <dbReference type="Google" id="ProtNLM"/>
    </source>
</evidence>
<protein>
    <recommendedName>
        <fullName evidence="3">Lipopolysaccharide biosynthesis protein</fullName>
    </recommendedName>
</protein>
<gene>
    <name evidence="1" type="ORF">JDW22_08995</name>
</gene>
<proteinExistence type="predicted"/>
<name>A0ABS1BTR3_9NEIS</name>
<keyword evidence="2" id="KW-1185">Reference proteome</keyword>
<dbReference type="Proteomes" id="UP000614058">
    <property type="component" value="Unassembled WGS sequence"/>
</dbReference>
<organism evidence="1 2">
    <name type="scientific">Kingella bonacorsii</name>
    <dbReference type="NCBI Taxonomy" id="2796361"/>
    <lineage>
        <taxon>Bacteria</taxon>
        <taxon>Pseudomonadati</taxon>
        <taxon>Pseudomonadota</taxon>
        <taxon>Betaproteobacteria</taxon>
        <taxon>Neisseriales</taxon>
        <taxon>Neisseriaceae</taxon>
        <taxon>Kingella</taxon>
    </lineage>
</organism>
<accession>A0ABS1BTR3</accession>
<evidence type="ECO:0000313" key="1">
    <source>
        <dbReference type="EMBL" id="MBK0396701.1"/>
    </source>
</evidence>
<comment type="caution">
    <text evidence="1">The sequence shown here is derived from an EMBL/GenBank/DDBJ whole genome shotgun (WGS) entry which is preliminary data.</text>
</comment>
<reference evidence="1 2" key="1">
    <citation type="journal article" date="2021" name="Pathogens">
        <title>Isolation and Characterization of Kingella bonacorsii sp. nov., A Novel Kingella Species Detected in a Stable Periodontitis Subject.</title>
        <authorList>
            <person name="Antezack A."/>
            <person name="Boxberger M."/>
            <person name="Rolland C."/>
            <person name="Monnet-Corti V."/>
            <person name="La Scola B."/>
        </authorList>
    </citation>
    <scope>NUCLEOTIDE SEQUENCE [LARGE SCALE GENOMIC DNA]</scope>
    <source>
        <strain evidence="1 2">Marseille-Q4569</strain>
    </source>
</reference>